<feature type="compositionally biased region" description="Polar residues" evidence="1">
    <location>
        <begin position="1"/>
        <end position="13"/>
    </location>
</feature>
<evidence type="ECO:0000313" key="2">
    <source>
        <dbReference type="EMBL" id="JAE27181.1"/>
    </source>
</evidence>
<reference evidence="2" key="2">
    <citation type="journal article" date="2015" name="Data Brief">
        <title>Shoot transcriptome of the giant reed, Arundo donax.</title>
        <authorList>
            <person name="Barrero R.A."/>
            <person name="Guerrero F.D."/>
            <person name="Moolhuijzen P."/>
            <person name="Goolsby J.A."/>
            <person name="Tidwell J."/>
            <person name="Bellgard S.E."/>
            <person name="Bellgard M.I."/>
        </authorList>
    </citation>
    <scope>NUCLEOTIDE SEQUENCE</scope>
    <source>
        <tissue evidence="2">Shoot tissue taken approximately 20 cm above the soil surface</tissue>
    </source>
</reference>
<accession>A0A0A9GX63</accession>
<dbReference type="EMBL" id="GBRH01170715">
    <property type="protein sequence ID" value="JAE27181.1"/>
    <property type="molecule type" value="Transcribed_RNA"/>
</dbReference>
<dbReference type="AlphaFoldDB" id="A0A0A9GX63"/>
<name>A0A0A9GX63_ARUDO</name>
<proteinExistence type="predicted"/>
<feature type="region of interest" description="Disordered" evidence="1">
    <location>
        <begin position="1"/>
        <end position="21"/>
    </location>
</feature>
<organism evidence="2">
    <name type="scientific">Arundo donax</name>
    <name type="common">Giant reed</name>
    <name type="synonym">Donax arundinaceus</name>
    <dbReference type="NCBI Taxonomy" id="35708"/>
    <lineage>
        <taxon>Eukaryota</taxon>
        <taxon>Viridiplantae</taxon>
        <taxon>Streptophyta</taxon>
        <taxon>Embryophyta</taxon>
        <taxon>Tracheophyta</taxon>
        <taxon>Spermatophyta</taxon>
        <taxon>Magnoliopsida</taxon>
        <taxon>Liliopsida</taxon>
        <taxon>Poales</taxon>
        <taxon>Poaceae</taxon>
        <taxon>PACMAD clade</taxon>
        <taxon>Arundinoideae</taxon>
        <taxon>Arundineae</taxon>
        <taxon>Arundo</taxon>
    </lineage>
</organism>
<sequence>MFTSYSIDKSNSSGERESYNPRLNRIIHGERETLSATNTVAKTYTTIFENSVHLPQPHDRRAAKSRAQKKS</sequence>
<evidence type="ECO:0000256" key="1">
    <source>
        <dbReference type="SAM" id="MobiDB-lite"/>
    </source>
</evidence>
<feature type="region of interest" description="Disordered" evidence="1">
    <location>
        <begin position="51"/>
        <end position="71"/>
    </location>
</feature>
<protein>
    <submittedName>
        <fullName evidence="2">Uncharacterized protein</fullName>
    </submittedName>
</protein>
<reference evidence="2" key="1">
    <citation type="submission" date="2014-09" db="EMBL/GenBank/DDBJ databases">
        <authorList>
            <person name="Magalhaes I.L.F."/>
            <person name="Oliveira U."/>
            <person name="Santos F.R."/>
            <person name="Vidigal T.H.D.A."/>
            <person name="Brescovit A.D."/>
            <person name="Santos A.J."/>
        </authorList>
    </citation>
    <scope>NUCLEOTIDE SEQUENCE</scope>
    <source>
        <tissue evidence="2">Shoot tissue taken approximately 20 cm above the soil surface</tissue>
    </source>
</reference>